<feature type="transmembrane region" description="Helical" evidence="1">
    <location>
        <begin position="38"/>
        <end position="59"/>
    </location>
</feature>
<feature type="transmembrane region" description="Helical" evidence="1">
    <location>
        <begin position="280"/>
        <end position="302"/>
    </location>
</feature>
<dbReference type="AlphaFoldDB" id="A0A6L5YJC8"/>
<comment type="caution">
    <text evidence="2">The sequence shown here is derived from an EMBL/GenBank/DDBJ whole genome shotgun (WGS) entry which is preliminary data.</text>
</comment>
<evidence type="ECO:0000256" key="1">
    <source>
        <dbReference type="SAM" id="Phobius"/>
    </source>
</evidence>
<feature type="transmembrane region" description="Helical" evidence="1">
    <location>
        <begin position="65"/>
        <end position="88"/>
    </location>
</feature>
<proteinExistence type="predicted"/>
<protein>
    <submittedName>
        <fullName evidence="2">Putative ABC transporter permease</fullName>
    </submittedName>
</protein>
<feature type="transmembrane region" description="Helical" evidence="1">
    <location>
        <begin position="109"/>
        <end position="128"/>
    </location>
</feature>
<dbReference type="RefSeq" id="WP_154496190.1">
    <property type="nucleotide sequence ID" value="NZ_VUMU01000007.1"/>
</dbReference>
<organism evidence="2 3">
    <name type="scientific">Waltera intestinalis</name>
    <dbReference type="NCBI Taxonomy" id="2606635"/>
    <lineage>
        <taxon>Bacteria</taxon>
        <taxon>Bacillati</taxon>
        <taxon>Bacillota</taxon>
        <taxon>Clostridia</taxon>
        <taxon>Lachnospirales</taxon>
        <taxon>Lachnospiraceae</taxon>
        <taxon>Waltera</taxon>
    </lineage>
</organism>
<dbReference type="InterPro" id="IPR010540">
    <property type="entry name" value="CmpB_TMEM229"/>
</dbReference>
<feature type="transmembrane region" description="Helical" evidence="1">
    <location>
        <begin position="239"/>
        <end position="260"/>
    </location>
</feature>
<dbReference type="Proteomes" id="UP000476055">
    <property type="component" value="Unassembled WGS sequence"/>
</dbReference>
<feature type="transmembrane region" description="Helical" evidence="1">
    <location>
        <begin position="6"/>
        <end position="26"/>
    </location>
</feature>
<keyword evidence="1" id="KW-0472">Membrane</keyword>
<name>A0A6L5YJC8_9FIRM</name>
<feature type="transmembrane region" description="Helical" evidence="1">
    <location>
        <begin position="394"/>
        <end position="413"/>
    </location>
</feature>
<feature type="transmembrane region" description="Helical" evidence="1">
    <location>
        <begin position="314"/>
        <end position="340"/>
    </location>
</feature>
<feature type="transmembrane region" description="Helical" evidence="1">
    <location>
        <begin position="140"/>
        <end position="158"/>
    </location>
</feature>
<evidence type="ECO:0000313" key="3">
    <source>
        <dbReference type="Proteomes" id="UP000476055"/>
    </source>
</evidence>
<keyword evidence="1" id="KW-0812">Transmembrane</keyword>
<gene>
    <name evidence="2" type="ORF">FYJ59_07455</name>
</gene>
<keyword evidence="3" id="KW-1185">Reference proteome</keyword>
<keyword evidence="1" id="KW-1133">Transmembrane helix</keyword>
<dbReference type="Pfam" id="PF06541">
    <property type="entry name" value="ABC_trans_CmpB"/>
    <property type="match status" value="2"/>
</dbReference>
<sequence length="455" mass="51838">MTISWLSLFWLFFFYSFIGWCIEVCSAAVQHRKFVNRGFVAGPLCPIYGFGAMLFEIFLPELTEYPFFLFLGGFVLSSLLEYSTGMFFEKVYKKKLWDYSRFRYNVGGYICLPFSLLWGALSVVTVMFADPLLCGLFDRIPHLLSVILLLVLGGLLLLDTIGSALSTISLQLQAKHRADYALEKQTARLDQITEGLGQTSRFLENALTRHMQKRLQKSYPSISLDALVKARAEHKKATGFAEGCCFYKLFSLFFIGAFLGDITETIFCRITAGVWMSRSSVIYGPFSIVWGLGCAFLTLLLYRYRNKSDGSIFLAGTLLGGAYEYICSVFTEMVFGTIFWDYSGFAFNLGGRINLLYCFFWGIAAVVWLKFIYPKLSDWIEKIPKKMGTIMCNILVVFMIVNMLISALALARYTERNDASYSVETTELNGLQRFLDDHYPDARMERIYPNAKMVD</sequence>
<reference evidence="2 3" key="1">
    <citation type="submission" date="2019-08" db="EMBL/GenBank/DDBJ databases">
        <title>In-depth cultivation of the pig gut microbiome towards novel bacterial diversity and tailored functional studies.</title>
        <authorList>
            <person name="Wylensek D."/>
            <person name="Hitch T.C.A."/>
            <person name="Clavel T."/>
        </authorList>
    </citation>
    <scope>NUCLEOTIDE SEQUENCE [LARGE SCALE GENOMIC DNA]</scope>
    <source>
        <strain evidence="2 3">WCA3-601-WT-6H</strain>
    </source>
</reference>
<feature type="transmembrane region" description="Helical" evidence="1">
    <location>
        <begin position="352"/>
        <end position="373"/>
    </location>
</feature>
<dbReference type="EMBL" id="VUMU01000007">
    <property type="protein sequence ID" value="MST58078.1"/>
    <property type="molecule type" value="Genomic_DNA"/>
</dbReference>
<accession>A0A6L5YJC8</accession>
<evidence type="ECO:0000313" key="2">
    <source>
        <dbReference type="EMBL" id="MST58078.1"/>
    </source>
</evidence>